<proteinExistence type="predicted"/>
<reference evidence="2 3" key="1">
    <citation type="submission" date="2014-11" db="EMBL/GenBank/DDBJ databases">
        <title>Complete Genome Sequence of Pseudoalteromonas sp. Strain OCN003 Isolated from Kaneohe Bay, Oahu, Hawaii.</title>
        <authorList>
            <person name="Beurmann S."/>
            <person name="Videau P."/>
            <person name="Ushijima B."/>
            <person name="Smith A.M."/>
            <person name="Aeby G.S."/>
            <person name="Callahan S.M."/>
            <person name="Belcaid M."/>
        </authorList>
    </citation>
    <scope>NUCLEOTIDE SEQUENCE [LARGE SCALE GENOMIC DNA]</scope>
    <source>
        <strain evidence="2 3">OCN003</strain>
    </source>
</reference>
<protein>
    <recommendedName>
        <fullName evidence="4">Flagellar hook-length control protein-like C-terminal domain-containing protein</fullName>
    </recommendedName>
</protein>
<accession>A0A0A7EGD8</accession>
<dbReference type="EMBL" id="CP009888">
    <property type="protein sequence ID" value="AIY65096.1"/>
    <property type="molecule type" value="Genomic_DNA"/>
</dbReference>
<evidence type="ECO:0008006" key="4">
    <source>
        <dbReference type="Google" id="ProtNLM"/>
    </source>
</evidence>
<feature type="region of interest" description="Disordered" evidence="1">
    <location>
        <begin position="401"/>
        <end position="420"/>
    </location>
</feature>
<dbReference type="Proteomes" id="UP000030341">
    <property type="component" value="Chromosome 1"/>
</dbReference>
<evidence type="ECO:0000313" key="2">
    <source>
        <dbReference type="EMBL" id="AIY65096.1"/>
    </source>
</evidence>
<dbReference type="HOGENOM" id="CLU_380758_0_0_6"/>
<evidence type="ECO:0000256" key="1">
    <source>
        <dbReference type="SAM" id="MobiDB-lite"/>
    </source>
</evidence>
<dbReference type="STRING" id="1348114.OM33_07960"/>
<name>A0A0A7EGD8_9GAMM</name>
<dbReference type="eggNOG" id="ENOG5030V1N">
    <property type="taxonomic scope" value="Bacteria"/>
</dbReference>
<dbReference type="KEGG" id="pseo:OM33_07960"/>
<dbReference type="OrthoDB" id="6311182at2"/>
<dbReference type="AlphaFoldDB" id="A0A0A7EGD8"/>
<keyword evidence="3" id="KW-1185">Reference proteome</keyword>
<gene>
    <name evidence="2" type="ORF">OM33_07960</name>
</gene>
<evidence type="ECO:0000313" key="3">
    <source>
        <dbReference type="Proteomes" id="UP000030341"/>
    </source>
</evidence>
<organism evidence="2 3">
    <name type="scientific">Pseudoalteromonas piratica</name>
    <dbReference type="NCBI Taxonomy" id="1348114"/>
    <lineage>
        <taxon>Bacteria</taxon>
        <taxon>Pseudomonadati</taxon>
        <taxon>Pseudomonadota</taxon>
        <taxon>Gammaproteobacteria</taxon>
        <taxon>Alteromonadales</taxon>
        <taxon>Pseudoalteromonadaceae</taxon>
        <taxon>Pseudoalteromonas</taxon>
    </lineage>
</organism>
<dbReference type="RefSeq" id="WP_038640666.1">
    <property type="nucleotide sequence ID" value="NZ_CP009888.1"/>
</dbReference>
<sequence>MTDIQSLLNIISTPSSELEQSTLPQLTHNQLTQVKQLQQTLQHLNLPTKTNQQLLTALVKDAVNVTNLSVTDNKLSFSLAQLTSKLVELSIPNQTLLLRTDKAELSLSTNLTNLLINLPKQSIKLPQQTIFELLKHATNNSVSVPNKFALPASIINSDNQLIVKANSLAISTELSKNLTNLVKHQQPAIIEVEHKSEQLKINVKLDKNSQPVQSQILPIKKAIELIKLQSSSLLLNLKKTPEIQVNGQAIPLPHLAKVVTNQTLPFTLNNLGDKAVLNLPSQNLQVKLNAEPSPLNIAPRDMLSVPQSSAKELSLIQRVATTDKSFNQSLIGSMLESIKTVLFERNITLKHASKGSVHLPKLTPLNEDNSNTQQTKKSQDALIKLPVLTQAVDTLQKAPTYKRPITPTSPTHKETSNLDGGLAKTITSGADAIKSIQHKLENIAKQNPLQTLTMQLNKTLSSSELPDPLAKLVNHAFNKMINESSALQPTMLQIKSIIAPLEVKQRDSLQTPIGAIEHVKIALAATGLSQQARLIPEQQGKLENLLPLLLNLTKALNSKKEGKSQKGQLSLSNALQRNLSDNINTLQKGLQGNLQSATQQTTSNEQPLVNMQFSLPQQQTEKLATTPITIQEEKRKNDNGEITSIWHICLAFEIQSGILNIAAELNQRQLSLNFSSDNTILINQAKSQAPLLAQKLTQHGLDVLHSEFVLTEQQHLKSRSGIVNIKV</sequence>